<dbReference type="NCBIfam" id="TIGR01444">
    <property type="entry name" value="fkbM_fam"/>
    <property type="match status" value="1"/>
</dbReference>
<dbReference type="AlphaFoldDB" id="A0A401IDQ4"/>
<dbReference type="PANTHER" id="PTHR36973">
    <property type="entry name" value="SLL1456 PROTEIN-RELATED"/>
    <property type="match status" value="1"/>
</dbReference>
<name>A0A401IDQ4_APHSA</name>
<dbReference type="SUPFAM" id="SSF53335">
    <property type="entry name" value="S-adenosyl-L-methionine-dependent methyltransferases"/>
    <property type="match status" value="1"/>
</dbReference>
<gene>
    <name evidence="2" type="ORF">AsFPU1_0759</name>
</gene>
<proteinExistence type="predicted"/>
<reference evidence="3" key="1">
    <citation type="submission" date="2017-05" db="EMBL/GenBank/DDBJ databases">
        <title>Physiological properties and genetic analysis related to exopolysaccharide production of fresh-water unicellular cyanobacterium Aphanothece sacrum, Suizenji Nori, that has been cultured as a food source in Japan.</title>
        <authorList>
            <person name="Kanesaki Y."/>
            <person name="Yoshikawa S."/>
            <person name="Ohki K."/>
        </authorList>
    </citation>
    <scope>NUCLEOTIDE SEQUENCE [LARGE SCALE GENOMIC DNA]</scope>
    <source>
        <strain evidence="3">FPU1</strain>
    </source>
</reference>
<dbReference type="GO" id="GO:0032259">
    <property type="term" value="P:methylation"/>
    <property type="evidence" value="ECO:0007669"/>
    <property type="project" value="UniProtKB-KW"/>
</dbReference>
<dbReference type="EMBL" id="BDQK01000001">
    <property type="protein sequence ID" value="GBF79366.1"/>
    <property type="molecule type" value="Genomic_DNA"/>
</dbReference>
<dbReference type="Proteomes" id="UP000287247">
    <property type="component" value="Unassembled WGS sequence"/>
</dbReference>
<dbReference type="Gene3D" id="3.40.50.150">
    <property type="entry name" value="Vaccinia Virus protein VP39"/>
    <property type="match status" value="1"/>
</dbReference>
<dbReference type="InterPro" id="IPR053188">
    <property type="entry name" value="FkbM_Methyltransferase"/>
</dbReference>
<keyword evidence="2" id="KW-0808">Transferase</keyword>
<evidence type="ECO:0000313" key="2">
    <source>
        <dbReference type="EMBL" id="GBF79366.1"/>
    </source>
</evidence>
<dbReference type="GO" id="GO:0008171">
    <property type="term" value="F:O-methyltransferase activity"/>
    <property type="evidence" value="ECO:0007669"/>
    <property type="project" value="TreeGrafter"/>
</dbReference>
<evidence type="ECO:0000259" key="1">
    <source>
        <dbReference type="Pfam" id="PF05050"/>
    </source>
</evidence>
<evidence type="ECO:0000313" key="3">
    <source>
        <dbReference type="Proteomes" id="UP000287247"/>
    </source>
</evidence>
<accession>A0A401IDQ4</accession>
<keyword evidence="2" id="KW-0489">Methyltransferase</keyword>
<dbReference type="OrthoDB" id="574299at2"/>
<dbReference type="RefSeq" id="WP_124977982.1">
    <property type="nucleotide sequence ID" value="NZ_BDQK01000001.1"/>
</dbReference>
<dbReference type="InterPro" id="IPR006342">
    <property type="entry name" value="FkbM_mtfrase"/>
</dbReference>
<organism evidence="2 3">
    <name type="scientific">Aphanothece sacrum FPU1</name>
    <dbReference type="NCBI Taxonomy" id="1920663"/>
    <lineage>
        <taxon>Bacteria</taxon>
        <taxon>Bacillati</taxon>
        <taxon>Cyanobacteriota</taxon>
        <taxon>Cyanophyceae</taxon>
        <taxon>Oscillatoriophycideae</taxon>
        <taxon>Chroococcales</taxon>
        <taxon>Aphanothecaceae</taxon>
        <taxon>Aphanothece</taxon>
    </lineage>
</organism>
<comment type="caution">
    <text evidence="2">The sequence shown here is derived from an EMBL/GenBank/DDBJ whole genome shotgun (WGS) entry which is preliminary data.</text>
</comment>
<dbReference type="InterPro" id="IPR029063">
    <property type="entry name" value="SAM-dependent_MTases_sf"/>
</dbReference>
<dbReference type="Pfam" id="PF05050">
    <property type="entry name" value="Methyltransf_21"/>
    <property type="match status" value="1"/>
</dbReference>
<protein>
    <submittedName>
        <fullName evidence="2">Methyltransferase</fullName>
    </submittedName>
</protein>
<keyword evidence="3" id="KW-1185">Reference proteome</keyword>
<sequence length="260" mass="29955">MVNLENLKRIIIRTPLENPAKSLRSLLGITQYYKNPELREIYRESDRLDNIFKSVILPDFNCIDIGCHLGSTLSQIIQLAPQGHHIAFEPIPYKAKWLKQKFPEVEIKEVALSDSSNEVDFYVDKTKSGFSGLHQHRKKAEEIEKITVHCDQLDEVISPDYRIDFIKVDVEGGELAVLKGAKNTLSKFHPIILFECTLSGLSSFNFTSQEVFDFLTTQYSYQIFLPKDFLENGKPLTYDEFNNALQYPFKAFNFIAIYSN</sequence>
<feature type="domain" description="Methyltransferase FkbM" evidence="1">
    <location>
        <begin position="64"/>
        <end position="222"/>
    </location>
</feature>
<dbReference type="PANTHER" id="PTHR36973:SF4">
    <property type="entry name" value="NODULATION PROTEIN"/>
    <property type="match status" value="1"/>
</dbReference>